<dbReference type="OrthoDB" id="9778331at2"/>
<dbReference type="InterPro" id="IPR023090">
    <property type="entry name" value="UPF0702_alpha/beta_dom_sf"/>
</dbReference>
<evidence type="ECO:0000256" key="1">
    <source>
        <dbReference type="ARBA" id="ARBA00004651"/>
    </source>
</evidence>
<dbReference type="AlphaFoldDB" id="A0A4Y6UG44"/>
<evidence type="ECO:0000256" key="4">
    <source>
        <dbReference type="ARBA" id="ARBA00022692"/>
    </source>
</evidence>
<protein>
    <submittedName>
        <fullName evidence="10">DUF421 domain-containing protein</fullName>
    </submittedName>
</protein>
<comment type="similarity">
    <text evidence="2">Belongs to the UPF0702 family.</text>
</comment>
<evidence type="ECO:0000256" key="3">
    <source>
        <dbReference type="ARBA" id="ARBA00022475"/>
    </source>
</evidence>
<evidence type="ECO:0000259" key="9">
    <source>
        <dbReference type="Pfam" id="PF20730"/>
    </source>
</evidence>
<dbReference type="InterPro" id="IPR007353">
    <property type="entry name" value="DUF421"/>
</dbReference>
<dbReference type="InterPro" id="IPR048454">
    <property type="entry name" value="YetF_N"/>
</dbReference>
<evidence type="ECO:0000313" key="10">
    <source>
        <dbReference type="EMBL" id="QDH16519.1"/>
    </source>
</evidence>
<dbReference type="Pfam" id="PF04239">
    <property type="entry name" value="DUF421"/>
    <property type="match status" value="1"/>
</dbReference>
<dbReference type="Pfam" id="PF20730">
    <property type="entry name" value="YetF_N"/>
    <property type="match status" value="1"/>
</dbReference>
<feature type="transmembrane region" description="Helical" evidence="7">
    <location>
        <begin position="6"/>
        <end position="24"/>
    </location>
</feature>
<evidence type="ECO:0000256" key="7">
    <source>
        <dbReference type="SAM" id="Phobius"/>
    </source>
</evidence>
<reference evidence="10 11" key="1">
    <citation type="submission" date="2019-03" db="EMBL/GenBank/DDBJ databases">
        <title>The complete genome sequence of Swingsia samuiensis NBRC107927(T).</title>
        <authorList>
            <person name="Chua K.-O."/>
            <person name="Chan K.-G."/>
            <person name="See-Too W.-S."/>
        </authorList>
    </citation>
    <scope>NUCLEOTIDE SEQUENCE [LARGE SCALE GENOMIC DNA]</scope>
    <source>
        <strain evidence="10 11">AH83</strain>
    </source>
</reference>
<evidence type="ECO:0000313" key="11">
    <source>
        <dbReference type="Proteomes" id="UP000316313"/>
    </source>
</evidence>
<dbReference type="GO" id="GO:0005886">
    <property type="term" value="C:plasma membrane"/>
    <property type="evidence" value="ECO:0007669"/>
    <property type="project" value="UniProtKB-SubCell"/>
</dbReference>
<dbReference type="EMBL" id="CP038141">
    <property type="protein sequence ID" value="QDH16519.1"/>
    <property type="molecule type" value="Genomic_DNA"/>
</dbReference>
<name>A0A4Y6UG44_9PROT</name>
<gene>
    <name evidence="10" type="ORF">E3D00_02220</name>
</gene>
<keyword evidence="5 7" id="KW-1133">Transmembrane helix</keyword>
<dbReference type="PANTHER" id="PTHR34582:SF6">
    <property type="entry name" value="UPF0702 TRANSMEMBRANE PROTEIN YCAP"/>
    <property type="match status" value="1"/>
</dbReference>
<evidence type="ECO:0000256" key="5">
    <source>
        <dbReference type="ARBA" id="ARBA00022989"/>
    </source>
</evidence>
<keyword evidence="4 7" id="KW-0812">Transmembrane</keyword>
<feature type="transmembrane region" description="Helical" evidence="7">
    <location>
        <begin position="59"/>
        <end position="79"/>
    </location>
</feature>
<evidence type="ECO:0000256" key="6">
    <source>
        <dbReference type="ARBA" id="ARBA00023136"/>
    </source>
</evidence>
<keyword evidence="3" id="KW-1003">Cell membrane</keyword>
<sequence>MTFYLLVLVKVLIGLVMVVVSLNITGRTQFSQMTVIDLVGNFIIGGVIGGVLYNNDISLWRYIIVLLFCLSIMGIANYITRNCATIRHASIGKPIPIIENGRFLVESFQKYKSKLDICDIATNLRQHGIFGFDDIQFAQLEPSGQLSVIKGEEEHPTRFVVFQGELLKYELEVGDLKEDWVLSEITHALGQFDLKDIFLAEWCYNHMTVIMMDGRIIKGPLRPERSVNAQGILNSKYANDISNSRWLRTEKRYFH</sequence>
<evidence type="ECO:0000256" key="2">
    <source>
        <dbReference type="ARBA" id="ARBA00006448"/>
    </source>
</evidence>
<keyword evidence="11" id="KW-1185">Reference proteome</keyword>
<keyword evidence="6 7" id="KW-0472">Membrane</keyword>
<organism evidence="10 11">
    <name type="scientific">Swingsia samuiensis</name>
    <dbReference type="NCBI Taxonomy" id="1293412"/>
    <lineage>
        <taxon>Bacteria</taxon>
        <taxon>Pseudomonadati</taxon>
        <taxon>Pseudomonadota</taxon>
        <taxon>Alphaproteobacteria</taxon>
        <taxon>Acetobacterales</taxon>
        <taxon>Acetobacteraceae</taxon>
        <taxon>Swingsia</taxon>
    </lineage>
</organism>
<feature type="domain" description="YetF C-terminal" evidence="8">
    <location>
        <begin position="84"/>
        <end position="202"/>
    </location>
</feature>
<evidence type="ECO:0000259" key="8">
    <source>
        <dbReference type="Pfam" id="PF04239"/>
    </source>
</evidence>
<dbReference type="Proteomes" id="UP000316313">
    <property type="component" value="Chromosome"/>
</dbReference>
<dbReference type="RefSeq" id="WP_141459553.1">
    <property type="nucleotide sequence ID" value="NZ_CP038141.1"/>
</dbReference>
<proteinExistence type="inferred from homology"/>
<accession>A0A4Y6UG44</accession>
<dbReference type="PANTHER" id="PTHR34582">
    <property type="entry name" value="UPF0702 TRANSMEMBRANE PROTEIN YCAP"/>
    <property type="match status" value="1"/>
</dbReference>
<dbReference type="KEGG" id="ssam:E3D00_02220"/>
<feature type="transmembrane region" description="Helical" evidence="7">
    <location>
        <begin position="36"/>
        <end position="53"/>
    </location>
</feature>
<feature type="domain" description="YetF-like N-terminal transmembrane" evidence="9">
    <location>
        <begin position="4"/>
        <end position="79"/>
    </location>
</feature>
<comment type="subcellular location">
    <subcellularLocation>
        <location evidence="1">Cell membrane</location>
        <topology evidence="1">Multi-pass membrane protein</topology>
    </subcellularLocation>
</comment>
<dbReference type="Gene3D" id="3.30.240.20">
    <property type="entry name" value="bsu07140 like domains"/>
    <property type="match status" value="1"/>
</dbReference>